<gene>
    <name evidence="2" type="ORF">OESDEN_02366</name>
</gene>
<dbReference type="OrthoDB" id="5857918at2759"/>
<evidence type="ECO:0000313" key="3">
    <source>
        <dbReference type="Proteomes" id="UP000053660"/>
    </source>
</evidence>
<feature type="compositionally biased region" description="Basic and acidic residues" evidence="1">
    <location>
        <begin position="13"/>
        <end position="27"/>
    </location>
</feature>
<accession>A0A0B1TQM4</accession>
<dbReference type="AlphaFoldDB" id="A0A0B1TQM4"/>
<protein>
    <submittedName>
        <fullName evidence="2">Uncharacterized protein</fullName>
    </submittedName>
</protein>
<name>A0A0B1TQM4_OESDE</name>
<evidence type="ECO:0000313" key="2">
    <source>
        <dbReference type="EMBL" id="KHJ97660.1"/>
    </source>
</evidence>
<sequence>MESSANGRRKRPKEASTRNRVPSDDRSTYFSQVNSHLKEDYGLTNGFSSIENGTIREQFISGRAKHKHHLRNLVQVAFPCPIPKSCKCGYKTVSDVPDSGRIHDLTRQIRKKDRKYQTAPPNPLRLRFSSSSSDFDSSETENASSIRTYKTAIGMRDKCSSKTSKNVRMRKTELKSSSSAKANARRKRWQM</sequence>
<dbReference type="EMBL" id="KN549418">
    <property type="protein sequence ID" value="KHJ97660.1"/>
    <property type="molecule type" value="Genomic_DNA"/>
</dbReference>
<feature type="region of interest" description="Disordered" evidence="1">
    <location>
        <begin position="1"/>
        <end position="27"/>
    </location>
</feature>
<feature type="region of interest" description="Disordered" evidence="1">
    <location>
        <begin position="157"/>
        <end position="191"/>
    </location>
</feature>
<reference evidence="2 3" key="1">
    <citation type="submission" date="2014-03" db="EMBL/GenBank/DDBJ databases">
        <title>Draft genome of the hookworm Oesophagostomum dentatum.</title>
        <authorList>
            <person name="Mitreva M."/>
        </authorList>
    </citation>
    <scope>NUCLEOTIDE SEQUENCE [LARGE SCALE GENOMIC DNA]</scope>
    <source>
        <strain evidence="2 3">OD-Hann</strain>
    </source>
</reference>
<keyword evidence="3" id="KW-1185">Reference proteome</keyword>
<proteinExistence type="predicted"/>
<evidence type="ECO:0000256" key="1">
    <source>
        <dbReference type="SAM" id="MobiDB-lite"/>
    </source>
</evidence>
<organism evidence="2 3">
    <name type="scientific">Oesophagostomum dentatum</name>
    <name type="common">Nodular worm</name>
    <dbReference type="NCBI Taxonomy" id="61180"/>
    <lineage>
        <taxon>Eukaryota</taxon>
        <taxon>Metazoa</taxon>
        <taxon>Ecdysozoa</taxon>
        <taxon>Nematoda</taxon>
        <taxon>Chromadorea</taxon>
        <taxon>Rhabditida</taxon>
        <taxon>Rhabditina</taxon>
        <taxon>Rhabditomorpha</taxon>
        <taxon>Strongyloidea</taxon>
        <taxon>Strongylidae</taxon>
        <taxon>Oesophagostomum</taxon>
    </lineage>
</organism>
<dbReference type="Proteomes" id="UP000053660">
    <property type="component" value="Unassembled WGS sequence"/>
</dbReference>